<evidence type="ECO:0000313" key="4">
    <source>
        <dbReference type="EMBL" id="MCA9381385.1"/>
    </source>
</evidence>
<comment type="similarity">
    <text evidence="1">Belongs to the glycosyltransferase 2 family.</text>
</comment>
<dbReference type="InterPro" id="IPR029044">
    <property type="entry name" value="Nucleotide-diphossugar_trans"/>
</dbReference>
<dbReference type="Pfam" id="PF13641">
    <property type="entry name" value="Glyco_tranf_2_3"/>
    <property type="match status" value="1"/>
</dbReference>
<organism evidence="4 5">
    <name type="scientific">Candidatus Dojkabacteria bacterium</name>
    <dbReference type="NCBI Taxonomy" id="2099670"/>
    <lineage>
        <taxon>Bacteria</taxon>
        <taxon>Candidatus Dojkabacteria</taxon>
    </lineage>
</organism>
<keyword evidence="2 4" id="KW-0328">Glycosyltransferase</keyword>
<comment type="caution">
    <text evidence="4">The sequence shown here is derived from an EMBL/GenBank/DDBJ whole genome shotgun (WGS) entry which is preliminary data.</text>
</comment>
<evidence type="ECO:0000313" key="5">
    <source>
        <dbReference type="Proteomes" id="UP000775877"/>
    </source>
</evidence>
<gene>
    <name evidence="4" type="ORF">KC678_03910</name>
</gene>
<dbReference type="PANTHER" id="PTHR43630:SF1">
    <property type="entry name" value="POLY-BETA-1,6-N-ACETYL-D-GLUCOSAMINE SYNTHASE"/>
    <property type="match status" value="1"/>
</dbReference>
<keyword evidence="3 4" id="KW-0808">Transferase</keyword>
<evidence type="ECO:0000256" key="3">
    <source>
        <dbReference type="ARBA" id="ARBA00022679"/>
    </source>
</evidence>
<protein>
    <submittedName>
        <fullName evidence="4">Glycosyltransferase</fullName>
        <ecNumber evidence="4">2.4.-.-</ecNumber>
    </submittedName>
</protein>
<evidence type="ECO:0000256" key="1">
    <source>
        <dbReference type="ARBA" id="ARBA00006739"/>
    </source>
</evidence>
<dbReference type="Gene3D" id="3.90.550.10">
    <property type="entry name" value="Spore Coat Polysaccharide Biosynthesis Protein SpsA, Chain A"/>
    <property type="match status" value="1"/>
</dbReference>
<reference evidence="4" key="1">
    <citation type="submission" date="2020-04" db="EMBL/GenBank/DDBJ databases">
        <authorList>
            <person name="Zhang T."/>
        </authorList>
    </citation>
    <scope>NUCLEOTIDE SEQUENCE</scope>
    <source>
        <strain evidence="4">HKST-UBA13</strain>
    </source>
</reference>
<dbReference type="AlphaFoldDB" id="A0A955L1Y2"/>
<name>A0A955L1Y2_9BACT</name>
<dbReference type="EMBL" id="JAGQLJ010000091">
    <property type="protein sequence ID" value="MCA9381385.1"/>
    <property type="molecule type" value="Genomic_DNA"/>
</dbReference>
<dbReference type="EC" id="2.4.-.-" evidence="4"/>
<dbReference type="GO" id="GO:0016757">
    <property type="term" value="F:glycosyltransferase activity"/>
    <property type="evidence" value="ECO:0007669"/>
    <property type="project" value="UniProtKB-KW"/>
</dbReference>
<accession>A0A955L1Y2</accession>
<dbReference type="Proteomes" id="UP000775877">
    <property type="component" value="Unassembled WGS sequence"/>
</dbReference>
<reference evidence="4" key="2">
    <citation type="journal article" date="2021" name="Microbiome">
        <title>Successional dynamics and alternative stable states in a saline activated sludge microbial community over 9 years.</title>
        <authorList>
            <person name="Wang Y."/>
            <person name="Ye J."/>
            <person name="Ju F."/>
            <person name="Liu L."/>
            <person name="Boyd J.A."/>
            <person name="Deng Y."/>
            <person name="Parks D.H."/>
            <person name="Jiang X."/>
            <person name="Yin X."/>
            <person name="Woodcroft B.J."/>
            <person name="Tyson G.W."/>
            <person name="Hugenholtz P."/>
            <person name="Polz M.F."/>
            <person name="Zhang T."/>
        </authorList>
    </citation>
    <scope>NUCLEOTIDE SEQUENCE</scope>
    <source>
        <strain evidence="4">HKST-UBA13</strain>
    </source>
</reference>
<sequence length="311" mass="36315">MISILITAWKEQDSIRKCLNTLLKDIPADLDFEVLLAAPDDATKDAAMAEITALKLVNNYTYVKDPGIGKPNALKLLMDMAKGDIWFFGDGDTFFGDDVIVKLSNHFDKKEVMAVTGRPQSIDSKNTMMEYFGHLLVDAAHHKRTVDLTNEPSGRSLKFVKKRKFFPVSGYIFAMRATDIRPPKDTLVEDAYFSYEIINKGGVIEYEPDALVYVKFPKTLSDYFKQKKRSVGGYVQLWEYGVVKPETKTRSFWRELEYFWFPITYAKNIKQLFWSLMLYPIRTWLWIQIYWERRILKKDFVKTWVRVESTK</sequence>
<dbReference type="PANTHER" id="PTHR43630">
    <property type="entry name" value="POLY-BETA-1,6-N-ACETYL-D-GLUCOSAMINE SYNTHASE"/>
    <property type="match status" value="1"/>
</dbReference>
<evidence type="ECO:0000256" key="2">
    <source>
        <dbReference type="ARBA" id="ARBA00022676"/>
    </source>
</evidence>
<dbReference type="SUPFAM" id="SSF53448">
    <property type="entry name" value="Nucleotide-diphospho-sugar transferases"/>
    <property type="match status" value="1"/>
</dbReference>
<proteinExistence type="inferred from homology"/>